<reference evidence="2 3" key="1">
    <citation type="submission" date="2015-07" db="EMBL/GenBank/DDBJ databases">
        <authorList>
            <consortium name="Pathogen Informatics"/>
        </authorList>
    </citation>
    <scope>NUCLEOTIDE SEQUENCE [LARGE SCALE GENOMIC DNA]</scope>
    <source>
        <strain evidence="2 3">A51</strain>
    </source>
</reference>
<dbReference type="AlphaFoldDB" id="A0A655QWH3"/>
<sequence length="257" mass="30512">MVHQAIHPVELLGHHTMGFTPHRAREHIRIFCHFQITLQHRHRCTQFMGNVSKEITAHAFELFKLSDITHHHQVFTFGVRHYPQFQHAITIERRTHFERISKIIFFEVFDKVRRTQQVRDRLPSIVRPTKTQQMLRKAVTPHDIAFAAKHHHRIGERFRTITETANKISQFFAFFTMALLQAINAIEQRLPIPRSRRWGETFFIPQPSGKANLMVQMPEKLQSRRCQQQPRHTSENPSHHNPWQVKKSQLPSQLFPC</sequence>
<feature type="region of interest" description="Disordered" evidence="1">
    <location>
        <begin position="220"/>
        <end position="257"/>
    </location>
</feature>
<dbReference type="EMBL" id="CWOW01000013">
    <property type="protein sequence ID" value="CSA83295.1"/>
    <property type="molecule type" value="Genomic_DNA"/>
</dbReference>
<feature type="compositionally biased region" description="Polar residues" evidence="1">
    <location>
        <begin position="239"/>
        <end position="257"/>
    </location>
</feature>
<evidence type="ECO:0000313" key="3">
    <source>
        <dbReference type="Proteomes" id="UP000044806"/>
    </source>
</evidence>
<gene>
    <name evidence="2" type="ORF">ERS013165_02535</name>
</gene>
<protein>
    <submittedName>
        <fullName evidence="2">Uncharacterized protein</fullName>
    </submittedName>
</protein>
<organism evidence="2 3">
    <name type="scientific">Vibrio cholerae</name>
    <dbReference type="NCBI Taxonomy" id="666"/>
    <lineage>
        <taxon>Bacteria</taxon>
        <taxon>Pseudomonadati</taxon>
        <taxon>Pseudomonadota</taxon>
        <taxon>Gammaproteobacteria</taxon>
        <taxon>Vibrionales</taxon>
        <taxon>Vibrionaceae</taxon>
        <taxon>Vibrio</taxon>
    </lineage>
</organism>
<evidence type="ECO:0000256" key="1">
    <source>
        <dbReference type="SAM" id="MobiDB-lite"/>
    </source>
</evidence>
<evidence type="ECO:0000313" key="2">
    <source>
        <dbReference type="EMBL" id="CSA83295.1"/>
    </source>
</evidence>
<accession>A0A655QWH3</accession>
<dbReference type="Proteomes" id="UP000044806">
    <property type="component" value="Unassembled WGS sequence"/>
</dbReference>
<name>A0A655QWH3_VIBCL</name>
<proteinExistence type="predicted"/>